<sequence length="46" mass="4920">GLLPVVLGGLLAAVIGIGKVIFLLGAIICAYGVYRIRYNRMNQSDQ</sequence>
<evidence type="ECO:0000256" key="1">
    <source>
        <dbReference type="SAM" id="Phobius"/>
    </source>
</evidence>
<reference evidence="2 3" key="1">
    <citation type="journal article" date="2015" name="Nature">
        <title>rRNA introns, odd ribosomes, and small enigmatic genomes across a large radiation of phyla.</title>
        <authorList>
            <person name="Brown C.T."/>
            <person name="Hug L.A."/>
            <person name="Thomas B.C."/>
            <person name="Sharon I."/>
            <person name="Castelle C.J."/>
            <person name="Singh A."/>
            <person name="Wilkins M.J."/>
            <person name="Williams K.H."/>
            <person name="Banfield J.F."/>
        </authorList>
    </citation>
    <scope>NUCLEOTIDE SEQUENCE [LARGE SCALE GENOMIC DNA]</scope>
</reference>
<keyword evidence="1" id="KW-0472">Membrane</keyword>
<feature type="transmembrane region" description="Helical" evidence="1">
    <location>
        <begin position="6"/>
        <end position="34"/>
    </location>
</feature>
<dbReference type="EMBL" id="LCOY01000015">
    <property type="protein sequence ID" value="KKU87963.1"/>
    <property type="molecule type" value="Genomic_DNA"/>
</dbReference>
<organism evidence="2 3">
    <name type="scientific">Candidatus Gottesmanbacteria bacterium GW2011_GWA2_47_9</name>
    <dbReference type="NCBI Taxonomy" id="1618445"/>
    <lineage>
        <taxon>Bacteria</taxon>
        <taxon>Candidatus Gottesmaniibacteriota</taxon>
    </lineage>
</organism>
<feature type="non-terminal residue" evidence="2">
    <location>
        <position position="1"/>
    </location>
</feature>
<evidence type="ECO:0000313" key="3">
    <source>
        <dbReference type="Proteomes" id="UP000034739"/>
    </source>
</evidence>
<keyword evidence="1" id="KW-1133">Transmembrane helix</keyword>
<comment type="caution">
    <text evidence="2">The sequence shown here is derived from an EMBL/GenBank/DDBJ whole genome shotgun (WGS) entry which is preliminary data.</text>
</comment>
<dbReference type="Proteomes" id="UP000034739">
    <property type="component" value="Unassembled WGS sequence"/>
</dbReference>
<evidence type="ECO:0000313" key="2">
    <source>
        <dbReference type="EMBL" id="KKU87963.1"/>
    </source>
</evidence>
<name>A0A0G1WCC1_9BACT</name>
<gene>
    <name evidence="2" type="ORF">UY16_C0015G0001</name>
</gene>
<keyword evidence="1" id="KW-0812">Transmembrane</keyword>
<dbReference type="AlphaFoldDB" id="A0A0G1WCC1"/>
<proteinExistence type="predicted"/>
<protein>
    <submittedName>
        <fullName evidence="2">Uncharacterized protein</fullName>
    </submittedName>
</protein>
<accession>A0A0G1WCC1</accession>